<gene>
    <name evidence="1" type="ORF">GCM10010191_61630</name>
</gene>
<organism evidence="1 2">
    <name type="scientific">Actinomadura vinacea</name>
    <dbReference type="NCBI Taxonomy" id="115336"/>
    <lineage>
        <taxon>Bacteria</taxon>
        <taxon>Bacillati</taxon>
        <taxon>Actinomycetota</taxon>
        <taxon>Actinomycetes</taxon>
        <taxon>Streptosporangiales</taxon>
        <taxon>Thermomonosporaceae</taxon>
        <taxon>Actinomadura</taxon>
    </lineage>
</organism>
<protein>
    <submittedName>
        <fullName evidence="1">Uncharacterized protein</fullName>
    </submittedName>
</protein>
<dbReference type="RefSeq" id="WP_344593656.1">
    <property type="nucleotide sequence ID" value="NZ_BAAARW010000022.1"/>
</dbReference>
<sequence>MSNATGKLRESWEAARDDLRHKIAEIPMRPADRRALIRSLDAYHATLTAWLLGRDTSLHHPSELRNRHLEGGH</sequence>
<dbReference type="EMBL" id="BAAARW010000022">
    <property type="protein sequence ID" value="GAA2438152.1"/>
    <property type="molecule type" value="Genomic_DNA"/>
</dbReference>
<accession>A0ABN3JRE3</accession>
<comment type="caution">
    <text evidence="1">The sequence shown here is derived from an EMBL/GenBank/DDBJ whole genome shotgun (WGS) entry which is preliminary data.</text>
</comment>
<keyword evidence="2" id="KW-1185">Reference proteome</keyword>
<reference evidence="1 2" key="1">
    <citation type="journal article" date="2019" name="Int. J. Syst. Evol. Microbiol.">
        <title>The Global Catalogue of Microorganisms (GCM) 10K type strain sequencing project: providing services to taxonomists for standard genome sequencing and annotation.</title>
        <authorList>
            <consortium name="The Broad Institute Genomics Platform"/>
            <consortium name="The Broad Institute Genome Sequencing Center for Infectious Disease"/>
            <person name="Wu L."/>
            <person name="Ma J."/>
        </authorList>
    </citation>
    <scope>NUCLEOTIDE SEQUENCE [LARGE SCALE GENOMIC DNA]</scope>
    <source>
        <strain evidence="1 2">JCM 3325</strain>
    </source>
</reference>
<dbReference type="Proteomes" id="UP001501231">
    <property type="component" value="Unassembled WGS sequence"/>
</dbReference>
<evidence type="ECO:0000313" key="2">
    <source>
        <dbReference type="Proteomes" id="UP001501231"/>
    </source>
</evidence>
<proteinExistence type="predicted"/>
<evidence type="ECO:0000313" key="1">
    <source>
        <dbReference type="EMBL" id="GAA2438152.1"/>
    </source>
</evidence>
<name>A0ABN3JRE3_9ACTN</name>